<dbReference type="PANTHER" id="PTHR43404:SF2">
    <property type="entry name" value="LIPOPOLYSACCHARIDE CHOLINEPHOSPHOTRANSFERASE LICD"/>
    <property type="match status" value="1"/>
</dbReference>
<dbReference type="PANTHER" id="PTHR43404">
    <property type="entry name" value="LIPOPOLYSACCHARIDE CHOLINEPHOSPHOTRANSFERASE LICD"/>
    <property type="match status" value="1"/>
</dbReference>
<reference evidence="3" key="1">
    <citation type="submission" date="2016-10" db="EMBL/GenBank/DDBJ databases">
        <authorList>
            <person name="Varghese N."/>
            <person name="Submissions S."/>
        </authorList>
    </citation>
    <scope>NUCLEOTIDE SEQUENCE [LARGE SCALE GENOMIC DNA]</scope>
    <source>
        <strain evidence="3">S1b</strain>
    </source>
</reference>
<dbReference type="RefSeq" id="WP_074730830.1">
    <property type="nucleotide sequence ID" value="NZ_FOGW01000023.1"/>
</dbReference>
<evidence type="ECO:0000313" key="3">
    <source>
        <dbReference type="Proteomes" id="UP000182471"/>
    </source>
</evidence>
<proteinExistence type="predicted"/>
<keyword evidence="3" id="KW-1185">Reference proteome</keyword>
<organism evidence="2 3">
    <name type="scientific">Lachnobacterium bovis</name>
    <dbReference type="NCBI Taxonomy" id="140626"/>
    <lineage>
        <taxon>Bacteria</taxon>
        <taxon>Bacillati</taxon>
        <taxon>Bacillota</taxon>
        <taxon>Clostridia</taxon>
        <taxon>Lachnospirales</taxon>
        <taxon>Lachnospiraceae</taxon>
        <taxon>Lachnobacterium</taxon>
    </lineage>
</organism>
<dbReference type="Proteomes" id="UP000182471">
    <property type="component" value="Unassembled WGS sequence"/>
</dbReference>
<dbReference type="InterPro" id="IPR052942">
    <property type="entry name" value="LPS_cholinephosphotransferase"/>
</dbReference>
<dbReference type="GO" id="GO:0009100">
    <property type="term" value="P:glycoprotein metabolic process"/>
    <property type="evidence" value="ECO:0007669"/>
    <property type="project" value="UniProtKB-ARBA"/>
</dbReference>
<dbReference type="Pfam" id="PF04991">
    <property type="entry name" value="LicD"/>
    <property type="match status" value="1"/>
</dbReference>
<evidence type="ECO:0000259" key="1">
    <source>
        <dbReference type="Pfam" id="PF04991"/>
    </source>
</evidence>
<sequence>MKQKDDFFRDEIRSGFYVPTVIKQAWANELDVLGKIDEICKKYDIKYFADAGTLLGAVRHNGFIPWDDDIDICMFRDDFERFMEIAEKELPKDYTIHDYKRKENYNNFSVKIVNGQRINFELDYLNKHYNFPWLSCVDVYILDYLYEDSEQEKQRDDELLYLLAVIEILEKREELTDKDLFLLEQLEQKYNVKFLRQGSKLDITNQIRDLFVKISSRVNKNESSRVGIIHPFILSGEEGVSAELYKNVVYFPFEKFKIPVPIGYDDILKNRFNDYHIIVKDRSLHNYPFFEEQKKDIEQLANEKVFDFEIDKNLLLSRPVVDFSRCEREVENIEKKEILFLPIGIKEWESMQPYYEKAKRDKNSDVYIVPLPLMRKDILGNVIADDKDIFEALNIEAYIQSHSIKVEDIVSFIDYDISKHCPNEVYVHNPYDGENPYFTVPTNYYVKNIRNYASKITYIPIGKVDEFEIDDYVEYYNMVHYVCKPGLVYADEVIVQSENMKEVYIKKLNDIFGKEYDKAWNKMIKF</sequence>
<name>A0A1H9U5D4_9FIRM</name>
<feature type="domain" description="LicD/FKTN/FKRP nucleotidyltransferase" evidence="1">
    <location>
        <begin position="40"/>
        <end position="272"/>
    </location>
</feature>
<evidence type="ECO:0000313" key="2">
    <source>
        <dbReference type="EMBL" id="SES04451.1"/>
    </source>
</evidence>
<protein>
    <submittedName>
        <fullName evidence="2">Phosphorylcholine metabolism protein LicD</fullName>
    </submittedName>
</protein>
<gene>
    <name evidence="2" type="ORF">SAMN02910429_01934</name>
</gene>
<accession>A0A1H9U5D4</accession>
<dbReference type="EMBL" id="FOGW01000023">
    <property type="protein sequence ID" value="SES04451.1"/>
    <property type="molecule type" value="Genomic_DNA"/>
</dbReference>
<dbReference type="InterPro" id="IPR007074">
    <property type="entry name" value="LicD/FKTN/FKRP_NTP_transf"/>
</dbReference>
<dbReference type="AlphaFoldDB" id="A0A1H9U5D4"/>